<dbReference type="GO" id="GO:0003723">
    <property type="term" value="F:RNA binding"/>
    <property type="evidence" value="ECO:0000318"/>
    <property type="project" value="GO_Central"/>
</dbReference>
<dbReference type="PANTHER" id="PTHR12341">
    <property type="entry name" value="5'-&gt;3' EXORIBONUCLEASE"/>
    <property type="match status" value="1"/>
</dbReference>
<dbReference type="FunCoup" id="A0A7M7NX45">
    <property type="interactions" value="1446"/>
</dbReference>
<feature type="region of interest" description="Disordered" evidence="5">
    <location>
        <begin position="1201"/>
        <end position="1502"/>
    </location>
</feature>
<feature type="compositionally biased region" description="Acidic residues" evidence="5">
    <location>
        <begin position="1412"/>
        <end position="1424"/>
    </location>
</feature>
<evidence type="ECO:0000256" key="2">
    <source>
        <dbReference type="ARBA" id="ARBA00022801"/>
    </source>
</evidence>
<name>A0A7M7NX45_STRPU</name>
<feature type="compositionally biased region" description="Polar residues" evidence="5">
    <location>
        <begin position="1382"/>
        <end position="1394"/>
    </location>
</feature>
<accession>A0A7M7NX45</accession>
<dbReference type="RefSeq" id="XP_030843033.1">
    <property type="nucleotide sequence ID" value="XM_030987173.1"/>
</dbReference>
<feature type="domain" description="5'-3' exoribonuclease 1 D1" evidence="9">
    <location>
        <begin position="637"/>
        <end position="824"/>
    </location>
</feature>
<evidence type="ECO:0000313" key="12">
    <source>
        <dbReference type="Proteomes" id="UP000007110"/>
    </source>
</evidence>
<dbReference type="CDD" id="cd18673">
    <property type="entry name" value="PIN_XRN1-2-like"/>
    <property type="match status" value="1"/>
</dbReference>
<dbReference type="Pfam" id="PF18334">
    <property type="entry name" value="XRN1_D2_D3"/>
    <property type="match status" value="1"/>
</dbReference>
<feature type="region of interest" description="Disordered" evidence="5">
    <location>
        <begin position="1895"/>
        <end position="2016"/>
    </location>
</feature>
<dbReference type="InterPro" id="IPR027073">
    <property type="entry name" value="5_3_exoribonuclease"/>
</dbReference>
<keyword evidence="12" id="KW-1185">Reference proteome</keyword>
<keyword evidence="1" id="KW-0540">Nuclease</keyword>
<feature type="domain" description="Xrn1 N-terminal" evidence="6">
    <location>
        <begin position="1"/>
        <end position="227"/>
    </location>
</feature>
<feature type="compositionally biased region" description="Basic and acidic residues" evidence="5">
    <location>
        <begin position="1343"/>
        <end position="1354"/>
    </location>
</feature>
<reference evidence="12" key="1">
    <citation type="submission" date="2015-02" db="EMBL/GenBank/DDBJ databases">
        <title>Genome sequencing for Strongylocentrotus purpuratus.</title>
        <authorList>
            <person name="Murali S."/>
            <person name="Liu Y."/>
            <person name="Vee V."/>
            <person name="English A."/>
            <person name="Wang M."/>
            <person name="Skinner E."/>
            <person name="Han Y."/>
            <person name="Muzny D.M."/>
            <person name="Worley K.C."/>
            <person name="Gibbs R.A."/>
        </authorList>
    </citation>
    <scope>NUCLEOTIDE SEQUENCE</scope>
</reference>
<dbReference type="FunFam" id="3.40.50.12390:FF:000002">
    <property type="entry name" value="5'-3' exoribonuclease 1"/>
    <property type="match status" value="1"/>
</dbReference>
<evidence type="ECO:0000259" key="9">
    <source>
        <dbReference type="Pfam" id="PF18332"/>
    </source>
</evidence>
<evidence type="ECO:0000259" key="7">
    <source>
        <dbReference type="Pfam" id="PF17846"/>
    </source>
</evidence>
<dbReference type="PANTHER" id="PTHR12341:SF7">
    <property type="entry name" value="5'-3' EXORIBONUCLEASE 1"/>
    <property type="match status" value="1"/>
</dbReference>
<keyword evidence="3" id="KW-0269">Exonuclease</keyword>
<feature type="compositionally biased region" description="Polar residues" evidence="5">
    <location>
        <begin position="1973"/>
        <end position="1991"/>
    </location>
</feature>
<organism evidence="11 12">
    <name type="scientific">Strongylocentrotus purpuratus</name>
    <name type="common">Purple sea urchin</name>
    <dbReference type="NCBI Taxonomy" id="7668"/>
    <lineage>
        <taxon>Eukaryota</taxon>
        <taxon>Metazoa</taxon>
        <taxon>Echinodermata</taxon>
        <taxon>Eleutherozoa</taxon>
        <taxon>Echinozoa</taxon>
        <taxon>Echinoidea</taxon>
        <taxon>Euechinoidea</taxon>
        <taxon>Echinacea</taxon>
        <taxon>Camarodonta</taxon>
        <taxon>Echinidea</taxon>
        <taxon>Strongylocentrotidae</taxon>
        <taxon>Strongylocentrotus</taxon>
    </lineage>
</organism>
<dbReference type="GO" id="GO:0000956">
    <property type="term" value="P:nuclear-transcribed mRNA catabolic process"/>
    <property type="evidence" value="ECO:0000318"/>
    <property type="project" value="GO_Central"/>
</dbReference>
<sequence length="2016" mass="226638">MGVPKFYRWQSERYPCLSEVVKENQIPEFDNLYLDMNGIIHTCTHPNDDDVHFRMTEEDMFKSIFHYIEVLFRIIKPRKVFFMAVDGVAPRAKMNQQRGRRFRSALEAEEREKEAVRKGETLPDEKRFDSNCITPGTDFMVRLQRQLKYFVNTKITEDSKWQGIRIFLSGHETPGEGEHKIMDFIRAEKAQKEHDPNTRHCLYGLDADLIMLGLISHEPHFSLLREEVRFGKQAKRPTTVEETTFHLLHLSLFREYLALEFSAVKDQIDWFDAECIIDDWVLLGFLVGNDFVPNLPDLHISHSALPLLYKTYIKVLPTLDGYLNEGGYLNLPRFEKFMKELSKFDYENFDSQSIDLSFLEGKQDENAWKSKKVEMKKAIREKLQAEIPGFMNMEWIENKDIDELSSDEEGEDFDPIEMEFKMKKRDYYDDKMGFKHITKKQTAQIVSDYIYAIQWILHYYYNGIQSWSWYYPHHYSPYMSDLKDFSDLVVTLDKGQPFLPFEQLLAVLPPASRDHLPQAYHPLMLNENSPILEYYPLEFEQDLNGKLQAWEAVVLIPFIDENRLWAGMKMYEDKLTEAEKKRNCHSEHLLYTTDLANPHTYVSSLQGKFPDILHCVAKCELVRKDAFQIDISRLKKGLLEDVRLGVYFPGFPTLYHLDFEHEVRNADVKVFQQPSRGENCILSVNATDQKSDARQLAKELLGKTVFAEWPHLKEVKVVAVSDGQYRYELIEDSREGSMQEMKLKGSEADKWKRDARTIGEEYFRRKGVNIRETKVILYACPLLGRRYACGLGGNITLEKQWTLSPIPYAYQVTLKDIAIHDPSFHQFKTLSELYPNDAPCFMLGNPHYGCQGKVEDTSQDRVQVLFSAPTEPNLEYIKATQHSHAVQYLDSYVVAQRLGISSLQASRLSGSIYVTRGPRPSRSDEGFRGSGVNVGLNLKFNKSEQEVPGFTKRNDEGKWIYSIQLLEILDAYISQFPAVLAFLRGKGFNDSLFEEEMFAGADYGLEEVKAWIEKQDSTKAPKSKIGSKALEAPVIKLIEEEIEKAKESPSRKKLKLSVRPHLLYRPMEGQGNLIADPDADYQLFDRVINVREGFTVPLGLRGVVTGIHTGNTVLDTTYDVVFDEEFPGALELRCTGKRGYRLNPTSLINISYGHRKFKGHQTYEKTTAVVKPQVKKVNDNTAGHTQSQEYYRNRMAALGSAEAVGARASQSSSPGKRTGQNKPQQEAFPNQVYSRNKVKEGAGGSPISYAKASQGKAAVPPVRQTTSVQHSKTGMQGLGKIPGGKTDVKADRHHKGHMDSPVGEKKVTILRRNQDQDVAKQDVRGWSEDSNQTAWTESQFVKPEVKQKEEESPQSKHTGSPSAQLPRLTKGREREDVDELSTIWQKLMQVQDSPARNKEEDDKRTRKTTSTTEEDEEGQDDSEEYVTSMGSQDDDDDGERRGEEEMERMTPDTQYRKSQTEELCRLLNISSVDTPTEPAEQPNQNAGQESSASSSASSRIGYAKQVSVAELFESAKNTGAPPRSPISLPQGRPVVHSKPMGQVAPHPQVGPLLSPHLMGKQPFQPSSAPKQPFMALSPSKSGQVGQVGIPIPGSVGQVGIPIPGSVGPTLTHRTAVSPQRPFMTPQILQGSPVSYQQSHQHGPQYSPPEYQRGTLGGPAEYQRGTPHGGSVPPMMAQGHPFMPPQGQDYYQGPPMMNIPPAAEMLKGWCLAKNLAPPKFTFQPLQQGMVKAVCTLGVGISYEGPPCRTESMAIDRAAGVALHKLRIAPVHQFMGAPIQGTPGMMHPPNMQSNYRPQGMPQRIPQGMPQGISQGMPQGMSQGMPQRMPQGMTQGISQGMPQGMSQGMPQRMPQGIPQGYQQGMPPPMMLHPQHQEPPVPGIFVPLQVTKHLATSLPRLSSSDGTQGVSGNPQGPAFDPVFDQPRTEPSHSHHLPLHNELRYEADTASERSRLSDVTQPGGQGSSQLDKGYPQPDYTTHTAVGGTDNTQQSPASKGVTPSRGSKKSKAKLAISFSAGK</sequence>
<feature type="compositionally biased region" description="Basic and acidic residues" evidence="5">
    <location>
        <begin position="1395"/>
        <end position="1404"/>
    </location>
</feature>
<dbReference type="EnsemblMetazoa" id="XM_030987173">
    <property type="protein sequence ID" value="XP_030843033"/>
    <property type="gene ID" value="LOC578630"/>
</dbReference>
<keyword evidence="2" id="KW-0378">Hydrolase</keyword>
<reference evidence="11" key="2">
    <citation type="submission" date="2021-01" db="UniProtKB">
        <authorList>
            <consortium name="EnsemblMetazoa"/>
        </authorList>
    </citation>
    <scope>IDENTIFICATION</scope>
</reference>
<dbReference type="Gene3D" id="3.40.50.12390">
    <property type="match status" value="2"/>
</dbReference>
<evidence type="ECO:0000256" key="3">
    <source>
        <dbReference type="ARBA" id="ARBA00022839"/>
    </source>
</evidence>
<feature type="domain" description="Xrn1 helical" evidence="7">
    <location>
        <begin position="271"/>
        <end position="594"/>
    </location>
</feature>
<dbReference type="Pfam" id="PF18129">
    <property type="entry name" value="SH3_12"/>
    <property type="match status" value="1"/>
</dbReference>
<feature type="domain" description="Exoribonuclease Xrn1 D2/D3" evidence="10">
    <location>
        <begin position="830"/>
        <end position="1052"/>
    </location>
</feature>
<dbReference type="OMA" id="ENAWKSK"/>
<dbReference type="Pfam" id="PF17846">
    <property type="entry name" value="XRN_M"/>
    <property type="match status" value="1"/>
</dbReference>
<feature type="region of interest" description="Disordered" evidence="5">
    <location>
        <begin position="1631"/>
        <end position="1667"/>
    </location>
</feature>
<evidence type="ECO:0000313" key="11">
    <source>
        <dbReference type="EnsemblMetazoa" id="XP_030843033"/>
    </source>
</evidence>
<feature type="domain" description="5'-3' exoribonuclease 1 SH3-like" evidence="8">
    <location>
        <begin position="1080"/>
        <end position="1149"/>
    </location>
</feature>
<feature type="compositionally biased region" description="Polar residues" evidence="5">
    <location>
        <begin position="1631"/>
        <end position="1643"/>
    </location>
</feature>
<dbReference type="GO" id="GO:0004534">
    <property type="term" value="F:5'-3' RNA exonuclease activity"/>
    <property type="evidence" value="ECO:0000318"/>
    <property type="project" value="GO_Central"/>
</dbReference>
<feature type="compositionally biased region" description="Basic and acidic residues" evidence="5">
    <location>
        <begin position="1922"/>
        <end position="1951"/>
    </location>
</feature>
<evidence type="ECO:0000259" key="6">
    <source>
        <dbReference type="Pfam" id="PF03159"/>
    </source>
</evidence>
<dbReference type="GO" id="GO:0016075">
    <property type="term" value="P:rRNA catabolic process"/>
    <property type="evidence" value="ECO:0000318"/>
    <property type="project" value="GO_Central"/>
</dbReference>
<dbReference type="Pfam" id="PF03159">
    <property type="entry name" value="XRN_N"/>
    <property type="match status" value="1"/>
</dbReference>
<dbReference type="InterPro" id="IPR041385">
    <property type="entry name" value="SH3_12"/>
</dbReference>
<evidence type="ECO:0000259" key="10">
    <source>
        <dbReference type="Pfam" id="PF18334"/>
    </source>
</evidence>
<dbReference type="InterPro" id="IPR047008">
    <property type="entry name" value="XRN1_SH3_sf"/>
</dbReference>
<feature type="compositionally biased region" description="Polar residues" evidence="5">
    <location>
        <begin position="1895"/>
        <end position="1910"/>
    </location>
</feature>
<dbReference type="GeneID" id="578630"/>
<dbReference type="InterPro" id="IPR041106">
    <property type="entry name" value="XRN1_D2_D3"/>
</dbReference>
<feature type="compositionally biased region" description="Basic and acidic residues" evidence="5">
    <location>
        <begin position="1438"/>
        <end position="1464"/>
    </location>
</feature>
<evidence type="ECO:0000256" key="1">
    <source>
        <dbReference type="ARBA" id="ARBA00022722"/>
    </source>
</evidence>
<dbReference type="GO" id="GO:0005634">
    <property type="term" value="C:nucleus"/>
    <property type="evidence" value="ECO:0000318"/>
    <property type="project" value="GO_Central"/>
</dbReference>
<feature type="compositionally biased region" description="Polar residues" evidence="5">
    <location>
        <begin position="1328"/>
        <end position="1339"/>
    </location>
</feature>
<dbReference type="InParanoid" id="A0A7M7NX45"/>
<evidence type="ECO:0000259" key="8">
    <source>
        <dbReference type="Pfam" id="PF18129"/>
    </source>
</evidence>
<feature type="compositionally biased region" description="Polar residues" evidence="5">
    <location>
        <begin position="1263"/>
        <end position="1274"/>
    </location>
</feature>
<evidence type="ECO:0000256" key="4">
    <source>
        <dbReference type="ARBA" id="ARBA00038299"/>
    </source>
</evidence>
<dbReference type="Gene3D" id="2.30.30.750">
    <property type="match status" value="1"/>
</dbReference>
<feature type="compositionally biased region" description="Polar residues" evidence="5">
    <location>
        <begin position="1208"/>
        <end position="1234"/>
    </location>
</feature>
<comment type="similarity">
    <text evidence="4">Belongs to the 5'-3' exonuclease family.</text>
</comment>
<dbReference type="InterPro" id="IPR040992">
    <property type="entry name" value="XRN1_D1"/>
</dbReference>
<dbReference type="InterPro" id="IPR041412">
    <property type="entry name" value="Xrn1_helical"/>
</dbReference>
<dbReference type="InterPro" id="IPR004859">
    <property type="entry name" value="Xrn1_N"/>
</dbReference>
<dbReference type="Gene3D" id="2.170.260.40">
    <property type="match status" value="1"/>
</dbReference>
<feature type="compositionally biased region" description="Basic and acidic residues" evidence="5">
    <location>
        <begin position="1302"/>
        <end position="1327"/>
    </location>
</feature>
<protein>
    <submittedName>
        <fullName evidence="11">Uncharacterized protein</fullName>
    </submittedName>
</protein>
<dbReference type="Proteomes" id="UP000007110">
    <property type="component" value="Unassembled WGS sequence"/>
</dbReference>
<dbReference type="KEGG" id="spu:578630"/>
<dbReference type="InterPro" id="IPR047007">
    <property type="entry name" value="XRN1_D1_sf"/>
</dbReference>
<dbReference type="Pfam" id="PF18332">
    <property type="entry name" value="XRN1_D1"/>
    <property type="match status" value="1"/>
</dbReference>
<feature type="compositionally biased region" description="Polar residues" evidence="5">
    <location>
        <begin position="1952"/>
        <end position="1965"/>
    </location>
</feature>
<dbReference type="Gene3D" id="1.25.40.1050">
    <property type="match status" value="1"/>
</dbReference>
<dbReference type="OrthoDB" id="372487at2759"/>
<feature type="region of interest" description="Disordered" evidence="5">
    <location>
        <begin position="1562"/>
        <end position="1581"/>
    </location>
</feature>
<evidence type="ECO:0000256" key="5">
    <source>
        <dbReference type="SAM" id="MobiDB-lite"/>
    </source>
</evidence>
<proteinExistence type="inferred from homology"/>